<keyword evidence="1" id="KW-0560">Oxidoreductase</keyword>
<feature type="region of interest" description="Disordered" evidence="2">
    <location>
        <begin position="1"/>
        <end position="22"/>
    </location>
</feature>
<proteinExistence type="predicted"/>
<protein>
    <submittedName>
        <fullName evidence="4">Hydroxylase</fullName>
    </submittedName>
</protein>
<dbReference type="SUPFAM" id="SSF56645">
    <property type="entry name" value="Acyl-CoA dehydrogenase NM domain-like"/>
    <property type="match status" value="1"/>
</dbReference>
<comment type="caution">
    <text evidence="4">The sequence shown here is derived from an EMBL/GenBank/DDBJ whole genome shotgun (WGS) entry which is preliminary data.</text>
</comment>
<name>A0ABQ1GI97_9BACL</name>
<evidence type="ECO:0000259" key="3">
    <source>
        <dbReference type="Pfam" id="PF08028"/>
    </source>
</evidence>
<reference evidence="5" key="1">
    <citation type="journal article" date="2019" name="Int. J. Syst. Evol. Microbiol.">
        <title>The Global Catalogue of Microorganisms (GCM) 10K type strain sequencing project: providing services to taxonomists for standard genome sequencing and annotation.</title>
        <authorList>
            <consortium name="The Broad Institute Genomics Platform"/>
            <consortium name="The Broad Institute Genome Sequencing Center for Infectious Disease"/>
            <person name="Wu L."/>
            <person name="Ma J."/>
        </authorList>
    </citation>
    <scope>NUCLEOTIDE SEQUENCE [LARGE SCALE GENOMIC DNA]</scope>
    <source>
        <strain evidence="5">CGMCC 1.12404</strain>
    </source>
</reference>
<dbReference type="InterPro" id="IPR046373">
    <property type="entry name" value="Acyl-CoA_Oxase/DH_mid-dom_sf"/>
</dbReference>
<dbReference type="EMBL" id="BMEX01000004">
    <property type="protein sequence ID" value="GGA44065.1"/>
    <property type="molecule type" value="Genomic_DNA"/>
</dbReference>
<evidence type="ECO:0000313" key="5">
    <source>
        <dbReference type="Proteomes" id="UP000617979"/>
    </source>
</evidence>
<evidence type="ECO:0000256" key="2">
    <source>
        <dbReference type="SAM" id="MobiDB-lite"/>
    </source>
</evidence>
<sequence length="362" mass="40738">MFNEETVQAIREQSHKMEQTGEPTPQVLDFIYEHDLFKLFVPGELGGKMTPLPDALRIFEETAWIDGSLGWLVSIGSGGGFFTSAISPEVSHTLFSNREAVIAGSGFPSGRAKQVEGGFVVSGQWKYCSGSTHATIFTANAVIENETSTASHIRSFIFLPEQVRIHQDWNAFGLKATASHSISVEKEFVPEAMTFDLMQNPFHFHDPIFHYPFVPFAQASFAATAIGIGRHFLEEANHLLEKNRATWATSSPDRVSFVNDKIEEMEHLFNRRVDDFYKIVDDSWAQHLRQQPLTEEGQQQISLKCQETAQAVLRCAGSIFPFLGIQAVMEEAPVNRTWRDLQTACQHTLLIPFREIDITNKD</sequence>
<dbReference type="Pfam" id="PF08028">
    <property type="entry name" value="Acyl-CoA_dh_2"/>
    <property type="match status" value="1"/>
</dbReference>
<dbReference type="PANTHER" id="PTHR43884">
    <property type="entry name" value="ACYL-COA DEHYDROGENASE"/>
    <property type="match status" value="1"/>
</dbReference>
<gene>
    <name evidence="4" type="ORF">GCM10007416_16500</name>
</gene>
<dbReference type="InterPro" id="IPR009100">
    <property type="entry name" value="AcylCoA_DH/oxidase_NM_dom_sf"/>
</dbReference>
<keyword evidence="5" id="KW-1185">Reference proteome</keyword>
<evidence type="ECO:0000256" key="1">
    <source>
        <dbReference type="ARBA" id="ARBA00023002"/>
    </source>
</evidence>
<dbReference type="Proteomes" id="UP000617979">
    <property type="component" value="Unassembled WGS sequence"/>
</dbReference>
<organism evidence="4 5">
    <name type="scientific">Kroppenstedtia guangzhouensis</name>
    <dbReference type="NCBI Taxonomy" id="1274356"/>
    <lineage>
        <taxon>Bacteria</taxon>
        <taxon>Bacillati</taxon>
        <taxon>Bacillota</taxon>
        <taxon>Bacilli</taxon>
        <taxon>Bacillales</taxon>
        <taxon>Thermoactinomycetaceae</taxon>
        <taxon>Kroppenstedtia</taxon>
    </lineage>
</organism>
<dbReference type="Gene3D" id="2.40.110.10">
    <property type="entry name" value="Butyryl-CoA Dehydrogenase, subunit A, domain 2"/>
    <property type="match status" value="1"/>
</dbReference>
<dbReference type="Gene3D" id="1.20.140.10">
    <property type="entry name" value="Butyryl-CoA Dehydrogenase, subunit A, domain 3"/>
    <property type="match status" value="1"/>
</dbReference>
<feature type="domain" description="Acyl-CoA dehydrogenase C-terminal" evidence="3">
    <location>
        <begin position="220"/>
        <end position="350"/>
    </location>
</feature>
<accession>A0ABQ1GI97</accession>
<dbReference type="PIRSF" id="PIRSF016578">
    <property type="entry name" value="HsaA"/>
    <property type="match status" value="1"/>
</dbReference>
<dbReference type="Gene3D" id="1.10.540.10">
    <property type="entry name" value="Acyl-CoA dehydrogenase/oxidase, N-terminal domain"/>
    <property type="match status" value="1"/>
</dbReference>
<evidence type="ECO:0000313" key="4">
    <source>
        <dbReference type="EMBL" id="GGA44065.1"/>
    </source>
</evidence>
<dbReference type="InterPro" id="IPR013107">
    <property type="entry name" value="Acyl-CoA_DH_C"/>
</dbReference>
<dbReference type="InterPro" id="IPR037069">
    <property type="entry name" value="AcylCoA_DH/ox_N_sf"/>
</dbReference>
<dbReference type="RefSeq" id="WP_188431754.1">
    <property type="nucleotide sequence ID" value="NZ_BMEX01000004.1"/>
</dbReference>
<dbReference type="PANTHER" id="PTHR43884:SF12">
    <property type="entry name" value="ISOVALERYL-COA DEHYDROGENASE, MITOCHONDRIAL-RELATED"/>
    <property type="match status" value="1"/>
</dbReference>